<protein>
    <submittedName>
        <fullName evidence="1">Uncharacterized protein</fullName>
    </submittedName>
</protein>
<reference evidence="1 2" key="1">
    <citation type="submission" date="2015-01" db="EMBL/GenBank/DDBJ databases">
        <title>Evolution of Trichinella species and genotypes.</title>
        <authorList>
            <person name="Korhonen P.K."/>
            <person name="Edoardo P."/>
            <person name="Giuseppe L.R."/>
            <person name="Gasser R.B."/>
        </authorList>
    </citation>
    <scope>NUCLEOTIDE SEQUENCE [LARGE SCALE GENOMIC DNA]</scope>
    <source>
        <strain evidence="1">ISS1980</strain>
    </source>
</reference>
<accession>A0A0V1MC65</accession>
<name>A0A0V1MC65_9BILA</name>
<evidence type="ECO:0000313" key="2">
    <source>
        <dbReference type="Proteomes" id="UP000054843"/>
    </source>
</evidence>
<evidence type="ECO:0000313" key="1">
    <source>
        <dbReference type="EMBL" id="KRZ68974.1"/>
    </source>
</evidence>
<proteinExistence type="predicted"/>
<keyword evidence="2" id="KW-1185">Reference proteome</keyword>
<comment type="caution">
    <text evidence="1">The sequence shown here is derived from an EMBL/GenBank/DDBJ whole genome shotgun (WGS) entry which is preliminary data.</text>
</comment>
<gene>
    <name evidence="1" type="ORF">T10_6836</name>
</gene>
<organism evidence="1 2">
    <name type="scientific">Trichinella papuae</name>
    <dbReference type="NCBI Taxonomy" id="268474"/>
    <lineage>
        <taxon>Eukaryota</taxon>
        <taxon>Metazoa</taxon>
        <taxon>Ecdysozoa</taxon>
        <taxon>Nematoda</taxon>
        <taxon>Enoplea</taxon>
        <taxon>Dorylaimia</taxon>
        <taxon>Trichinellida</taxon>
        <taxon>Trichinellidae</taxon>
        <taxon>Trichinella</taxon>
    </lineage>
</organism>
<sequence>MSLRKTGTLINYGTLLHSLVAYNYSNSINYVLNELQIKTATLTCRTVVVLSMCEGSRSL</sequence>
<dbReference type="Proteomes" id="UP000054843">
    <property type="component" value="Unassembled WGS sequence"/>
</dbReference>
<dbReference type="AlphaFoldDB" id="A0A0V1MC65"/>
<dbReference type="EMBL" id="JYDO01000149">
    <property type="protein sequence ID" value="KRZ68974.1"/>
    <property type="molecule type" value="Genomic_DNA"/>
</dbReference>